<dbReference type="EMBL" id="AVOT02032885">
    <property type="protein sequence ID" value="MBW0526712.1"/>
    <property type="molecule type" value="Genomic_DNA"/>
</dbReference>
<keyword evidence="2" id="KW-1185">Reference proteome</keyword>
<dbReference type="OrthoDB" id="2517660at2759"/>
<sequence length="160" mass="18049">MESKMIPKISREDNNPGLKCHKSGSTSHLANNFMKKAKINQVQVIEEVQCAKEKEESDKDFAVSKDTPVEDYSIENITDFFEVTEVYTHLPQYSEDCYYLINIQDSRMCRTKPARGKGYTAGVSCITSALMNDVEAKVNLDTGAFFSCIGKNYLQIVLPE</sequence>
<name>A0A9Q3EZ36_9BASI</name>
<evidence type="ECO:0000313" key="1">
    <source>
        <dbReference type="EMBL" id="MBW0526712.1"/>
    </source>
</evidence>
<organism evidence="1 2">
    <name type="scientific">Austropuccinia psidii MF-1</name>
    <dbReference type="NCBI Taxonomy" id="1389203"/>
    <lineage>
        <taxon>Eukaryota</taxon>
        <taxon>Fungi</taxon>
        <taxon>Dikarya</taxon>
        <taxon>Basidiomycota</taxon>
        <taxon>Pucciniomycotina</taxon>
        <taxon>Pucciniomycetes</taxon>
        <taxon>Pucciniales</taxon>
        <taxon>Sphaerophragmiaceae</taxon>
        <taxon>Austropuccinia</taxon>
    </lineage>
</organism>
<comment type="caution">
    <text evidence="1">The sequence shown here is derived from an EMBL/GenBank/DDBJ whole genome shotgun (WGS) entry which is preliminary data.</text>
</comment>
<dbReference type="AlphaFoldDB" id="A0A9Q3EZ36"/>
<dbReference type="Proteomes" id="UP000765509">
    <property type="component" value="Unassembled WGS sequence"/>
</dbReference>
<evidence type="ECO:0000313" key="2">
    <source>
        <dbReference type="Proteomes" id="UP000765509"/>
    </source>
</evidence>
<gene>
    <name evidence="1" type="ORF">O181_066427</name>
</gene>
<reference evidence="1" key="1">
    <citation type="submission" date="2021-03" db="EMBL/GenBank/DDBJ databases">
        <title>Draft genome sequence of rust myrtle Austropuccinia psidii MF-1, a brazilian biotype.</title>
        <authorList>
            <person name="Quecine M.C."/>
            <person name="Pachon D.M.R."/>
            <person name="Bonatelli M.L."/>
            <person name="Correr F.H."/>
            <person name="Franceschini L.M."/>
            <person name="Leite T.F."/>
            <person name="Margarido G.R.A."/>
            <person name="Almeida C.A."/>
            <person name="Ferrarezi J.A."/>
            <person name="Labate C.A."/>
        </authorList>
    </citation>
    <scope>NUCLEOTIDE SEQUENCE</scope>
    <source>
        <strain evidence="1">MF-1</strain>
    </source>
</reference>
<proteinExistence type="predicted"/>
<protein>
    <submittedName>
        <fullName evidence="1">Uncharacterized protein</fullName>
    </submittedName>
</protein>
<accession>A0A9Q3EZ36</accession>